<evidence type="ECO:0000259" key="2">
    <source>
        <dbReference type="Pfam" id="PF00582"/>
    </source>
</evidence>
<accession>A0A3S0SRW9</accession>
<dbReference type="AlphaFoldDB" id="A0A3S0SRW9"/>
<evidence type="ECO:0000313" key="4">
    <source>
        <dbReference type="Proteomes" id="UP000278823"/>
    </source>
</evidence>
<sequence length="276" mass="30214">MSIKTVLSVFNFAHFAEDLKGAIGFCETHGAHLTAMVIAMGAPPMGSYEVISTVWVEERQREIERLADSASEIKAILAKSEVYFDVQEIYTEFALADEDIAERALYADLVLIGAQAASDQDLRRRIIDGALFQSPTPMLIIPQRTKVLLAPKTILLAWDSSDEASRATRQAIAFLRAAQSVHVTLVDPQASSSASGEEPGADVATFLARHGVKVDVDRISSGGRRVDEVLRQHAVDVAADMIVMGAYNHPRLQQRLFGGVTRSMLEEIQIPLFLAH</sequence>
<protein>
    <submittedName>
        <fullName evidence="3">Universal stress protein</fullName>
    </submittedName>
</protein>
<proteinExistence type="inferred from homology"/>
<dbReference type="Gene3D" id="3.40.50.12370">
    <property type="match status" value="1"/>
</dbReference>
<feature type="domain" description="UspA" evidence="2">
    <location>
        <begin position="152"/>
        <end position="274"/>
    </location>
</feature>
<dbReference type="Proteomes" id="UP000278823">
    <property type="component" value="Unassembled WGS sequence"/>
</dbReference>
<evidence type="ECO:0000256" key="1">
    <source>
        <dbReference type="ARBA" id="ARBA00008791"/>
    </source>
</evidence>
<reference evidence="4" key="1">
    <citation type="submission" date="2018-11" db="EMBL/GenBank/DDBJ databases">
        <title>Rhizobium chutanense sp. nov., isolated from root nodules of Phaseolus vulgaris in China.</title>
        <authorList>
            <person name="Huo Y."/>
        </authorList>
    </citation>
    <scope>NUCLEOTIDE SEQUENCE [LARGE SCALE GENOMIC DNA]</scope>
    <source>
        <strain evidence="4">CCBAU 65647</strain>
    </source>
</reference>
<organism evidence="3 4">
    <name type="scientific">Rhizobium vallis</name>
    <dbReference type="NCBI Taxonomy" id="634290"/>
    <lineage>
        <taxon>Bacteria</taxon>
        <taxon>Pseudomonadati</taxon>
        <taxon>Pseudomonadota</taxon>
        <taxon>Alphaproteobacteria</taxon>
        <taxon>Hyphomicrobiales</taxon>
        <taxon>Rhizobiaceae</taxon>
        <taxon>Rhizobium/Agrobacterium group</taxon>
        <taxon>Rhizobium</taxon>
    </lineage>
</organism>
<comment type="caution">
    <text evidence="3">The sequence shown here is derived from an EMBL/GenBank/DDBJ whole genome shotgun (WGS) entry which is preliminary data.</text>
</comment>
<gene>
    <name evidence="3" type="ORF">EFQ99_11760</name>
</gene>
<evidence type="ECO:0000313" key="3">
    <source>
        <dbReference type="EMBL" id="RUM25427.1"/>
    </source>
</evidence>
<comment type="similarity">
    <text evidence="1">Belongs to the universal stress protein A family.</text>
</comment>
<dbReference type="PANTHER" id="PTHR46268">
    <property type="entry name" value="STRESS RESPONSE PROTEIN NHAX"/>
    <property type="match status" value="1"/>
</dbReference>
<dbReference type="CDD" id="cd00293">
    <property type="entry name" value="USP-like"/>
    <property type="match status" value="1"/>
</dbReference>
<dbReference type="OrthoDB" id="9804721at2"/>
<dbReference type="InterPro" id="IPR006015">
    <property type="entry name" value="Universal_stress_UspA"/>
</dbReference>
<keyword evidence="4" id="KW-1185">Reference proteome</keyword>
<dbReference type="SUPFAM" id="SSF52402">
    <property type="entry name" value="Adenine nucleotide alpha hydrolases-like"/>
    <property type="match status" value="1"/>
</dbReference>
<name>A0A3S0SRW9_9HYPH</name>
<dbReference type="Pfam" id="PF00582">
    <property type="entry name" value="Usp"/>
    <property type="match status" value="1"/>
</dbReference>
<dbReference type="EMBL" id="RJTH01000003">
    <property type="protein sequence ID" value="RUM25427.1"/>
    <property type="molecule type" value="Genomic_DNA"/>
</dbReference>
<dbReference type="RefSeq" id="WP_126921203.1">
    <property type="nucleotide sequence ID" value="NZ_ML133688.1"/>
</dbReference>
<dbReference type="PRINTS" id="PR01438">
    <property type="entry name" value="UNVRSLSTRESS"/>
</dbReference>
<dbReference type="PANTHER" id="PTHR46268:SF15">
    <property type="entry name" value="UNIVERSAL STRESS PROTEIN HP_0031"/>
    <property type="match status" value="1"/>
</dbReference>
<dbReference type="InterPro" id="IPR006016">
    <property type="entry name" value="UspA"/>
</dbReference>